<keyword evidence="3" id="KW-1185">Reference proteome</keyword>
<dbReference type="Proteomes" id="UP000037136">
    <property type="component" value="Unassembled WGS sequence"/>
</dbReference>
<feature type="compositionally biased region" description="Low complexity" evidence="1">
    <location>
        <begin position="106"/>
        <end position="115"/>
    </location>
</feature>
<name>A0A2A9PF12_OPHUN</name>
<accession>A0A2A9PF12</accession>
<dbReference type="EMBL" id="LAZP02000159">
    <property type="protein sequence ID" value="PFH59989.1"/>
    <property type="molecule type" value="Genomic_DNA"/>
</dbReference>
<protein>
    <submittedName>
        <fullName evidence="2">Uncharacterized protein</fullName>
    </submittedName>
</protein>
<evidence type="ECO:0000256" key="1">
    <source>
        <dbReference type="SAM" id="MobiDB-lite"/>
    </source>
</evidence>
<feature type="compositionally biased region" description="Low complexity" evidence="1">
    <location>
        <begin position="69"/>
        <end position="95"/>
    </location>
</feature>
<feature type="compositionally biased region" description="Basic and acidic residues" evidence="1">
    <location>
        <begin position="119"/>
        <end position="141"/>
    </location>
</feature>
<evidence type="ECO:0000313" key="3">
    <source>
        <dbReference type="Proteomes" id="UP000037136"/>
    </source>
</evidence>
<feature type="region of interest" description="Disordered" evidence="1">
    <location>
        <begin position="1"/>
        <end position="141"/>
    </location>
</feature>
<sequence>MVHRTGESHRRHPTAKRAHQSAPWGGSSRNAESDLKKRKGTMTTMPKTEKRRGGSHVLRTGPSRHGNVSSSSNDNNNNNSSSSMTNSSSSNTSSGSSGGSSRRRSSSSSSSSSSTGAGDDAHDSRAATPTHHRDASSQLMEKDRRIAQLESEISRMQLDFLRDETQTSTFWQAKHSALHRQFLESDTELRLLRAEGERRLAERDELLHGWDVLRRELRQRDDHVRRLAAQVRGLKDFVSSSTRCAGAQRTSDEVFGDAMGRLANGLQNWVIIHFRRAKLDVSLADEKTVLELRRLVPSFERLLPWAKIHLLQSVVSKVLVESVFSAYFVGLSDEQARDFRRMERLLYSFSAPDEAVNQWRCSTLALLDQSPDEFLLRSETTALIDSVVSRINSLLDGLLCTSCNASRDGALRVLVNKAVDLGRLLAVQRAVLRVDDGIGSDFDAASMEDVGGLDEDALPACRLVCLVFPALIKHGDENGAQMQLRNVISKARVLCLAPE</sequence>
<comment type="caution">
    <text evidence="2">The sequence shown here is derived from an EMBL/GenBank/DDBJ whole genome shotgun (WGS) entry which is preliminary data.</text>
</comment>
<gene>
    <name evidence="2" type="ORF">XA68_11603</name>
</gene>
<evidence type="ECO:0000313" key="2">
    <source>
        <dbReference type="EMBL" id="PFH59989.1"/>
    </source>
</evidence>
<dbReference type="AlphaFoldDB" id="A0A2A9PF12"/>
<organism evidence="2 3">
    <name type="scientific">Ophiocordyceps unilateralis</name>
    <name type="common">Zombie-ant fungus</name>
    <name type="synonym">Torrubia unilateralis</name>
    <dbReference type="NCBI Taxonomy" id="268505"/>
    <lineage>
        <taxon>Eukaryota</taxon>
        <taxon>Fungi</taxon>
        <taxon>Dikarya</taxon>
        <taxon>Ascomycota</taxon>
        <taxon>Pezizomycotina</taxon>
        <taxon>Sordariomycetes</taxon>
        <taxon>Hypocreomycetidae</taxon>
        <taxon>Hypocreales</taxon>
        <taxon>Ophiocordycipitaceae</taxon>
        <taxon>Ophiocordyceps</taxon>
    </lineage>
</organism>
<dbReference type="OrthoDB" id="5328813at2759"/>
<feature type="compositionally biased region" description="Basic residues" evidence="1">
    <location>
        <begin position="9"/>
        <end position="19"/>
    </location>
</feature>
<proteinExistence type="predicted"/>
<reference evidence="2 3" key="1">
    <citation type="journal article" date="2015" name="BMC Genomics">
        <title>Gene expression during zombie ant biting behavior reflects the complexity underlying fungal parasitic behavioral manipulation.</title>
        <authorList>
            <person name="de Bekker C."/>
            <person name="Ohm R.A."/>
            <person name="Loreto R.G."/>
            <person name="Sebastian A."/>
            <person name="Albert I."/>
            <person name="Merrow M."/>
            <person name="Brachmann A."/>
            <person name="Hughes D.P."/>
        </authorList>
    </citation>
    <scope>NUCLEOTIDE SEQUENCE [LARGE SCALE GENOMIC DNA]</scope>
    <source>
        <strain evidence="2 3">SC16a</strain>
    </source>
</reference>
<reference evidence="2 3" key="2">
    <citation type="journal article" date="2017" name="Sci. Rep.">
        <title>Ant-infecting Ophiocordyceps genomes reveal a high diversity of potential behavioral manipulation genes and a possible major role for enterotoxins.</title>
        <authorList>
            <person name="de Bekker C."/>
            <person name="Ohm R.A."/>
            <person name="Evans H.C."/>
            <person name="Brachmann A."/>
            <person name="Hughes D.P."/>
        </authorList>
    </citation>
    <scope>NUCLEOTIDE SEQUENCE [LARGE SCALE GENOMIC DNA]</scope>
    <source>
        <strain evidence="2 3">SC16a</strain>
    </source>
</reference>